<proteinExistence type="predicted"/>
<organism evidence="1 2">
    <name type="scientific">Brassica cretica</name>
    <name type="common">Mustard</name>
    <dbReference type="NCBI Taxonomy" id="69181"/>
    <lineage>
        <taxon>Eukaryota</taxon>
        <taxon>Viridiplantae</taxon>
        <taxon>Streptophyta</taxon>
        <taxon>Embryophyta</taxon>
        <taxon>Tracheophyta</taxon>
        <taxon>Spermatophyta</taxon>
        <taxon>Magnoliopsida</taxon>
        <taxon>eudicotyledons</taxon>
        <taxon>Gunneridae</taxon>
        <taxon>Pentapetalae</taxon>
        <taxon>rosids</taxon>
        <taxon>malvids</taxon>
        <taxon>Brassicales</taxon>
        <taxon>Brassicaceae</taxon>
        <taxon>Brassiceae</taxon>
        <taxon>Brassica</taxon>
    </lineage>
</organism>
<evidence type="ECO:0000313" key="1">
    <source>
        <dbReference type="EMBL" id="KAF3607278.1"/>
    </source>
</evidence>
<reference evidence="1 2" key="1">
    <citation type="journal article" date="2020" name="BMC Genomics">
        <title>Intraspecific diversification of the crop wild relative Brassica cretica Lam. using demographic model selection.</title>
        <authorList>
            <person name="Kioukis A."/>
            <person name="Michalopoulou V.A."/>
            <person name="Briers L."/>
            <person name="Pirintsos S."/>
            <person name="Studholme D.J."/>
            <person name="Pavlidis P."/>
            <person name="Sarris P.F."/>
        </authorList>
    </citation>
    <scope>NUCLEOTIDE SEQUENCE [LARGE SCALE GENOMIC DNA]</scope>
    <source>
        <strain evidence="2">cv. PFS-1207/04</strain>
    </source>
</reference>
<keyword evidence="2" id="KW-1185">Reference proteome</keyword>
<accession>A0ABQ7EW19</accession>
<dbReference type="Proteomes" id="UP000266723">
    <property type="component" value="Unassembled WGS sequence"/>
</dbReference>
<sequence>MDLQLEKSCELELIGGLRSSIANGSKLLSSRVEQAEIVSRERAEVASWGTDRERESA</sequence>
<name>A0ABQ7EW19_BRACR</name>
<dbReference type="EMBL" id="QGKV02000297">
    <property type="protein sequence ID" value="KAF3607278.1"/>
    <property type="molecule type" value="Genomic_DNA"/>
</dbReference>
<gene>
    <name evidence="1" type="ORF">DY000_02046739</name>
</gene>
<protein>
    <submittedName>
        <fullName evidence="1">Uncharacterized protein</fullName>
    </submittedName>
</protein>
<evidence type="ECO:0000313" key="2">
    <source>
        <dbReference type="Proteomes" id="UP000266723"/>
    </source>
</evidence>
<comment type="caution">
    <text evidence="1">The sequence shown here is derived from an EMBL/GenBank/DDBJ whole genome shotgun (WGS) entry which is preliminary data.</text>
</comment>